<proteinExistence type="predicted"/>
<dbReference type="InterPro" id="IPR045339">
    <property type="entry name" value="DUF6534"/>
</dbReference>
<dbReference type="EMBL" id="ML145200">
    <property type="protein sequence ID" value="TBU53991.1"/>
    <property type="molecule type" value="Genomic_DNA"/>
</dbReference>
<dbReference type="Pfam" id="PF20152">
    <property type="entry name" value="DUF6534"/>
    <property type="match status" value="1"/>
</dbReference>
<reference evidence="1 2" key="1">
    <citation type="submission" date="2019-01" db="EMBL/GenBank/DDBJ databases">
        <title>Draft genome sequences of three monokaryotic isolates of the white-rot basidiomycete fungus Dichomitus squalens.</title>
        <authorList>
            <consortium name="DOE Joint Genome Institute"/>
            <person name="Lopez S.C."/>
            <person name="Andreopoulos B."/>
            <person name="Pangilinan J."/>
            <person name="Lipzen A."/>
            <person name="Riley R."/>
            <person name="Ahrendt S."/>
            <person name="Ng V."/>
            <person name="Barry K."/>
            <person name="Daum C."/>
            <person name="Grigoriev I.V."/>
            <person name="Hilden K.S."/>
            <person name="Makela M.R."/>
            <person name="de Vries R.P."/>
        </authorList>
    </citation>
    <scope>NUCLEOTIDE SEQUENCE [LARGE SCALE GENOMIC DNA]</scope>
    <source>
        <strain evidence="1 2">CBS 464.89</strain>
    </source>
</reference>
<dbReference type="AlphaFoldDB" id="A0A4Q9NQV4"/>
<dbReference type="Proteomes" id="UP000292082">
    <property type="component" value="Unassembled WGS sequence"/>
</dbReference>
<gene>
    <name evidence="1" type="ORF">BD310DRAFT_829015</name>
</gene>
<sequence length="293" mass="33078">MATLYHSSGAILLGGLVALFLSGAVLMQVVLYSRVYTSDPIKTKAMVIFIWVLDLTHSMMVCIANWQNLVVNFGMFDNLDHITWWVKRPCLLWLPTESHVYRSPQYLLWRCQLGHNRSHRTTGNLLISLIFRIRLRSFEQFVKRFGLQYVFTLGLSTSTSLDIVITGTLCLYLRRRRSGMAKMDRIISVLTLYTVENGMLTCVTTAISLVCWLKMSNNLIFLGLHLAIGKLYANSIMASLNARKSLSNRLESSGNSDGYPLPVVFPSSGYSPRSPTAPWEVSSGSPHQKPHRL</sequence>
<name>A0A4Q9NQV4_9APHY</name>
<dbReference type="STRING" id="114155.A0A4Q9NQV4"/>
<protein>
    <submittedName>
        <fullName evidence="1">Uncharacterized protein</fullName>
    </submittedName>
</protein>
<evidence type="ECO:0000313" key="2">
    <source>
        <dbReference type="Proteomes" id="UP000292082"/>
    </source>
</evidence>
<organism evidence="1 2">
    <name type="scientific">Dichomitus squalens</name>
    <dbReference type="NCBI Taxonomy" id="114155"/>
    <lineage>
        <taxon>Eukaryota</taxon>
        <taxon>Fungi</taxon>
        <taxon>Dikarya</taxon>
        <taxon>Basidiomycota</taxon>
        <taxon>Agaricomycotina</taxon>
        <taxon>Agaricomycetes</taxon>
        <taxon>Polyporales</taxon>
        <taxon>Polyporaceae</taxon>
        <taxon>Dichomitus</taxon>
    </lineage>
</organism>
<dbReference type="PANTHER" id="PTHR40465">
    <property type="entry name" value="CHROMOSOME 1, WHOLE GENOME SHOTGUN SEQUENCE"/>
    <property type="match status" value="1"/>
</dbReference>
<evidence type="ECO:0000313" key="1">
    <source>
        <dbReference type="EMBL" id="TBU53991.1"/>
    </source>
</evidence>
<keyword evidence="2" id="KW-1185">Reference proteome</keyword>
<dbReference type="PANTHER" id="PTHR40465:SF1">
    <property type="entry name" value="DUF6534 DOMAIN-CONTAINING PROTEIN"/>
    <property type="match status" value="1"/>
</dbReference>
<accession>A0A4Q9NQV4</accession>